<dbReference type="SUPFAM" id="SSF88713">
    <property type="entry name" value="Glycoside hydrolase/deacetylase"/>
    <property type="match status" value="1"/>
</dbReference>
<comment type="caution">
    <text evidence="1">The sequence shown here is derived from an EMBL/GenBank/DDBJ whole genome shotgun (WGS) entry which is preliminary data.</text>
</comment>
<dbReference type="AlphaFoldDB" id="A0A175RSK3"/>
<accession>A0A175RSK3</accession>
<dbReference type="InterPro" id="IPR011330">
    <property type="entry name" value="Glyco_hydro/deAcase_b/a-brl"/>
</dbReference>
<sequence>MREELYRPLGLDRTVTKDASKARRIRSHVLLGLSGAALLGGSLASVLLQPDFAPPPAPAPLAIVAKVEAPAAPKGPTIVRPSEGGGVTIADGDGVIRQSEGLDSVQTGSVRVLEPGSLRQSPSFAHLPEDALLEGSAFGRLPVRAGDGRRPLDVYAGAPARAGGTRVAIVVGGLGISQTGTQKAVQNLPPGVTLAFAAAGNSLDRWMQAARRNGHELLLQAPMEPFGYPQVSPGEHTQTVASAESGNFDALHWAMGRLTNYVGVMNFMGARFNSDPRALEPFLGELSRRGLLYLDDGTSPRSVSRDVAVAGSTPFASSDLVLDEDRTSEAIARQLDTLERIARAKGTAIGVASAFDTTIASIARWAKEAEARGIEIVPISALAYDPEARG</sequence>
<dbReference type="Pfam" id="PF04748">
    <property type="entry name" value="Polysacc_deac_2"/>
    <property type="match status" value="1"/>
</dbReference>
<evidence type="ECO:0000313" key="2">
    <source>
        <dbReference type="Proteomes" id="UP000078529"/>
    </source>
</evidence>
<reference evidence="1 2" key="1">
    <citation type="journal article" date="2016" name="Front. Microbiol.">
        <title>Genomic Resource of Rice Seed Associated Bacteria.</title>
        <authorList>
            <person name="Midha S."/>
            <person name="Bansal K."/>
            <person name="Sharma S."/>
            <person name="Kumar N."/>
            <person name="Patil P.P."/>
            <person name="Chaudhry V."/>
            <person name="Patil P.B."/>
        </authorList>
    </citation>
    <scope>NUCLEOTIDE SEQUENCE [LARGE SCALE GENOMIC DNA]</scope>
    <source>
        <strain evidence="1 2">NS365</strain>
    </source>
</reference>
<protein>
    <submittedName>
        <fullName evidence="1">Divergent polysaccharide deacetylase</fullName>
    </submittedName>
</protein>
<dbReference type="CDD" id="cd10936">
    <property type="entry name" value="CE4_DAC2"/>
    <property type="match status" value="1"/>
</dbReference>
<dbReference type="PANTHER" id="PTHR30105">
    <property type="entry name" value="UNCHARACTERIZED YIBQ-RELATED"/>
    <property type="match status" value="1"/>
</dbReference>
<dbReference type="EMBL" id="LDQA01000015">
    <property type="protein sequence ID" value="KTR06785.1"/>
    <property type="molecule type" value="Genomic_DNA"/>
</dbReference>
<proteinExistence type="predicted"/>
<dbReference type="Gene3D" id="3.20.20.370">
    <property type="entry name" value="Glycoside hydrolase/deacetylase"/>
    <property type="match status" value="1"/>
</dbReference>
<gene>
    <name evidence="1" type="ORF">NS365_06650</name>
</gene>
<dbReference type="PATRIC" id="fig|401562.4.peg.991"/>
<dbReference type="PANTHER" id="PTHR30105:SF2">
    <property type="entry name" value="DIVERGENT POLYSACCHARIDE DEACETYLASE SUPERFAMILY"/>
    <property type="match status" value="1"/>
</dbReference>
<dbReference type="RefSeq" id="WP_058599480.1">
    <property type="nucleotide sequence ID" value="NZ_LDQA01000015.1"/>
</dbReference>
<dbReference type="InterPro" id="IPR006837">
    <property type="entry name" value="Divergent_DAC"/>
</dbReference>
<keyword evidence="2" id="KW-1185">Reference proteome</keyword>
<evidence type="ECO:0000313" key="1">
    <source>
        <dbReference type="EMBL" id="KTR06785.1"/>
    </source>
</evidence>
<name>A0A175RSK3_9HYPH</name>
<dbReference type="GO" id="GO:0005975">
    <property type="term" value="P:carbohydrate metabolic process"/>
    <property type="evidence" value="ECO:0007669"/>
    <property type="project" value="InterPro"/>
</dbReference>
<dbReference type="Proteomes" id="UP000078529">
    <property type="component" value="Unassembled WGS sequence"/>
</dbReference>
<organism evidence="1 2">
    <name type="scientific">Aureimonas ureilytica</name>
    <dbReference type="NCBI Taxonomy" id="401562"/>
    <lineage>
        <taxon>Bacteria</taxon>
        <taxon>Pseudomonadati</taxon>
        <taxon>Pseudomonadota</taxon>
        <taxon>Alphaproteobacteria</taxon>
        <taxon>Hyphomicrobiales</taxon>
        <taxon>Aurantimonadaceae</taxon>
        <taxon>Aureimonas</taxon>
    </lineage>
</organism>